<dbReference type="NCBIfam" id="TIGR01640">
    <property type="entry name" value="F_box_assoc_1"/>
    <property type="match status" value="1"/>
</dbReference>
<proteinExistence type="predicted"/>
<organism evidence="3 4">
    <name type="scientific">Turnera subulata</name>
    <dbReference type="NCBI Taxonomy" id="218843"/>
    <lineage>
        <taxon>Eukaryota</taxon>
        <taxon>Viridiplantae</taxon>
        <taxon>Streptophyta</taxon>
        <taxon>Embryophyta</taxon>
        <taxon>Tracheophyta</taxon>
        <taxon>Spermatophyta</taxon>
        <taxon>Magnoliopsida</taxon>
        <taxon>eudicotyledons</taxon>
        <taxon>Gunneridae</taxon>
        <taxon>Pentapetalae</taxon>
        <taxon>rosids</taxon>
        <taxon>fabids</taxon>
        <taxon>Malpighiales</taxon>
        <taxon>Passifloraceae</taxon>
        <taxon>Turnera</taxon>
    </lineage>
</organism>
<sequence length="357" mass="39873">MDRGKRPVKSIAHRNSKIYMDLKDIIRENALAFLPAKAIRRCSIVCRDWKHMISMPFFVHNQSVAFRDISGFFCQSKEEPPYFISMEPLAYGVPDPSLKFLPEPVDIRSSSNGLLCCQGRNGYKAYYICNPVTQQWKKLPEPTAKHGADPAIVLAFQPSRLNFEAHYKLVCAFPSELGGYEFEIYSSANGSWKISDELFCGSRSLIPKSGTHIGGVVYWETSCRSYGGDIMAFDLTSERTSLIYGNGPLGQLGGKVCSASFSGYAVRVAELNAYCNTMQMGSKHKTLWKEFKITGNAHGGSYQQGKVLYVGDDAVVVRSGNHLFAYDMRTKESRQLTGQVCLDPIIVPYVNNLVPIY</sequence>
<dbReference type="PANTHER" id="PTHR35546">
    <property type="entry name" value="F-BOX PROTEIN INTERACTION DOMAIN PROTEIN-RELATED"/>
    <property type="match status" value="1"/>
</dbReference>
<dbReference type="InterPro" id="IPR001810">
    <property type="entry name" value="F-box_dom"/>
</dbReference>
<dbReference type="InterPro" id="IPR036047">
    <property type="entry name" value="F-box-like_dom_sf"/>
</dbReference>
<evidence type="ECO:0000313" key="4">
    <source>
        <dbReference type="Proteomes" id="UP001141552"/>
    </source>
</evidence>
<dbReference type="Pfam" id="PF08268">
    <property type="entry name" value="FBA_3"/>
    <property type="match status" value="1"/>
</dbReference>
<evidence type="ECO:0000259" key="2">
    <source>
        <dbReference type="Pfam" id="PF08268"/>
    </source>
</evidence>
<reference evidence="3" key="1">
    <citation type="submission" date="2022-02" db="EMBL/GenBank/DDBJ databases">
        <authorList>
            <person name="Henning P.M."/>
            <person name="McCubbin A.G."/>
            <person name="Shore J.S."/>
        </authorList>
    </citation>
    <scope>NUCLEOTIDE SEQUENCE</scope>
    <source>
        <strain evidence="3">F60SS</strain>
        <tissue evidence="3">Leaves</tissue>
    </source>
</reference>
<gene>
    <name evidence="3" type="ORF">Tsubulata_039420</name>
</gene>
<dbReference type="InterPro" id="IPR013187">
    <property type="entry name" value="F-box-assoc_dom_typ3"/>
</dbReference>
<evidence type="ECO:0008006" key="5">
    <source>
        <dbReference type="Google" id="ProtNLM"/>
    </source>
</evidence>
<protein>
    <recommendedName>
        <fullName evidence="5">F-box domain-containing protein</fullName>
    </recommendedName>
</protein>
<dbReference type="AlphaFoldDB" id="A0A9Q0JHM6"/>
<accession>A0A9Q0JHM6</accession>
<dbReference type="InterPro" id="IPR011043">
    <property type="entry name" value="Gal_Oxase/kelch_b-propeller"/>
</dbReference>
<dbReference type="Pfam" id="PF00646">
    <property type="entry name" value="F-box"/>
    <property type="match status" value="1"/>
</dbReference>
<comment type="caution">
    <text evidence="3">The sequence shown here is derived from an EMBL/GenBank/DDBJ whole genome shotgun (WGS) entry which is preliminary data.</text>
</comment>
<dbReference type="Proteomes" id="UP001141552">
    <property type="component" value="Unassembled WGS sequence"/>
</dbReference>
<dbReference type="SUPFAM" id="SSF81383">
    <property type="entry name" value="F-box domain"/>
    <property type="match status" value="1"/>
</dbReference>
<dbReference type="PANTHER" id="PTHR35546:SF100">
    <property type="entry name" value="F-BOX DOMAIN-CONTAINING PROTEIN"/>
    <property type="match status" value="1"/>
</dbReference>
<name>A0A9Q0JHM6_9ROSI</name>
<evidence type="ECO:0000259" key="1">
    <source>
        <dbReference type="Pfam" id="PF00646"/>
    </source>
</evidence>
<evidence type="ECO:0000313" key="3">
    <source>
        <dbReference type="EMBL" id="KAJ4842039.1"/>
    </source>
</evidence>
<dbReference type="OrthoDB" id="1916346at2759"/>
<feature type="domain" description="F-box" evidence="1">
    <location>
        <begin position="27"/>
        <end position="58"/>
    </location>
</feature>
<dbReference type="InterPro" id="IPR055290">
    <property type="entry name" value="At3g26010-like"/>
</dbReference>
<feature type="domain" description="F-box associated beta-propeller type 3" evidence="2">
    <location>
        <begin position="106"/>
        <end position="245"/>
    </location>
</feature>
<dbReference type="SUPFAM" id="SSF50965">
    <property type="entry name" value="Galactose oxidase, central domain"/>
    <property type="match status" value="1"/>
</dbReference>
<dbReference type="EMBL" id="JAKUCV010002606">
    <property type="protein sequence ID" value="KAJ4842039.1"/>
    <property type="molecule type" value="Genomic_DNA"/>
</dbReference>
<reference evidence="3" key="2">
    <citation type="journal article" date="2023" name="Plants (Basel)">
        <title>Annotation of the Turnera subulata (Passifloraceae) Draft Genome Reveals the S-Locus Evolved after the Divergence of Turneroideae from Passifloroideae in a Stepwise Manner.</title>
        <authorList>
            <person name="Henning P.M."/>
            <person name="Roalson E.H."/>
            <person name="Mir W."/>
            <person name="McCubbin A.G."/>
            <person name="Shore J.S."/>
        </authorList>
    </citation>
    <scope>NUCLEOTIDE SEQUENCE</scope>
    <source>
        <strain evidence="3">F60SS</strain>
    </source>
</reference>
<keyword evidence="4" id="KW-1185">Reference proteome</keyword>
<dbReference type="InterPro" id="IPR017451">
    <property type="entry name" value="F-box-assoc_interact_dom"/>
</dbReference>